<evidence type="ECO:0000313" key="6">
    <source>
        <dbReference type="Proteomes" id="UP000294830"/>
    </source>
</evidence>
<dbReference type="OrthoDB" id="9808669at2"/>
<dbReference type="GO" id="GO:0004315">
    <property type="term" value="F:3-oxoacyl-[acyl-carrier-protein] synthase activity"/>
    <property type="evidence" value="ECO:0007669"/>
    <property type="project" value="TreeGrafter"/>
</dbReference>
<dbReference type="Proteomes" id="UP000294830">
    <property type="component" value="Unassembled WGS sequence"/>
</dbReference>
<reference evidence="5 6" key="1">
    <citation type="submission" date="2019-03" db="EMBL/GenBank/DDBJ databases">
        <title>Genomic Encyclopedia of Archaeal and Bacterial Type Strains, Phase II (KMG-II): from individual species to whole genera.</title>
        <authorList>
            <person name="Goeker M."/>
        </authorList>
    </citation>
    <scope>NUCLEOTIDE SEQUENCE [LARGE SCALE GENOMIC DNA]</scope>
    <source>
        <strain evidence="5 6">RL-C</strain>
    </source>
</reference>
<protein>
    <submittedName>
        <fullName evidence="5">3-oxoacyl-(Acyl-carrier-protein) synthase</fullName>
    </submittedName>
</protein>
<dbReference type="RefSeq" id="WP_131840295.1">
    <property type="nucleotide sequence ID" value="NZ_SLWB01000017.1"/>
</dbReference>
<name>A0A4R2E3U0_9BACT</name>
<dbReference type="PANTHER" id="PTHR11712">
    <property type="entry name" value="POLYKETIDE SYNTHASE-RELATED"/>
    <property type="match status" value="1"/>
</dbReference>
<dbReference type="InterPro" id="IPR020841">
    <property type="entry name" value="PKS_Beta-ketoAc_synthase_dom"/>
</dbReference>
<dbReference type="InterPro" id="IPR000794">
    <property type="entry name" value="Beta-ketoacyl_synthase"/>
</dbReference>
<feature type="domain" description="Ketosynthase family 3 (KS3)" evidence="4">
    <location>
        <begin position="1"/>
        <end position="383"/>
    </location>
</feature>
<accession>A0A4R2E3U0</accession>
<dbReference type="Gene3D" id="3.40.47.10">
    <property type="match status" value="1"/>
</dbReference>
<comment type="caution">
    <text evidence="5">The sequence shown here is derived from an EMBL/GenBank/DDBJ whole genome shotgun (WGS) entry which is preliminary data.</text>
</comment>
<organism evidence="5 6">
    <name type="scientific">Acetobacteroides hydrogenigenes</name>
    <dbReference type="NCBI Taxonomy" id="979970"/>
    <lineage>
        <taxon>Bacteria</taxon>
        <taxon>Pseudomonadati</taxon>
        <taxon>Bacteroidota</taxon>
        <taxon>Bacteroidia</taxon>
        <taxon>Bacteroidales</taxon>
        <taxon>Rikenellaceae</taxon>
        <taxon>Acetobacteroides</taxon>
    </lineage>
</organism>
<gene>
    <name evidence="5" type="ORF">CLV25_11723</name>
</gene>
<keyword evidence="6" id="KW-1185">Reference proteome</keyword>
<dbReference type="GO" id="GO:0006633">
    <property type="term" value="P:fatty acid biosynthetic process"/>
    <property type="evidence" value="ECO:0007669"/>
    <property type="project" value="TreeGrafter"/>
</dbReference>
<dbReference type="EMBL" id="SLWB01000017">
    <property type="protein sequence ID" value="TCN62888.1"/>
    <property type="molecule type" value="Genomic_DNA"/>
</dbReference>
<evidence type="ECO:0000256" key="3">
    <source>
        <dbReference type="RuleBase" id="RU003694"/>
    </source>
</evidence>
<dbReference type="SMART" id="SM00825">
    <property type="entry name" value="PKS_KS"/>
    <property type="match status" value="1"/>
</dbReference>
<dbReference type="PROSITE" id="PS52004">
    <property type="entry name" value="KS3_2"/>
    <property type="match status" value="1"/>
</dbReference>
<dbReference type="Pfam" id="PF02801">
    <property type="entry name" value="Ketoacyl-synt_C"/>
    <property type="match status" value="1"/>
</dbReference>
<dbReference type="AlphaFoldDB" id="A0A4R2E3U0"/>
<evidence type="ECO:0000313" key="5">
    <source>
        <dbReference type="EMBL" id="TCN62888.1"/>
    </source>
</evidence>
<sequence>MGSGVSNIAYVGSTNVISSVGFTTEECFNALERYVSGIVPVDDPSLYEHPFLAAQVDWQRLSAMAQAAGLEGYTSTERMMILSIKDVLEQSGISLASKDAAVIISSTKGNVDLLSQSVEVLDEGAYLWKMAQRVASYFNAFNKPEVISNACISGVSAAVIASRLVREGAYKHVVVVGADILTRFVVSGFSAFKSVSSRPCTPYDAHRDGLTLGEGCATILITSDKSLSCGVAVEGGAITNDANHISGPSRTGDGLCYAIQQAMQENGLTAEDISFINAHGTATSYNDEMESKAIALAGLSSVPVNSLKPYFGHTLGASGVIETVMCVEMLKHGLVIGTKGFAELGVPQPIVVSGEHQPIGSMVRCVKTASGFGGCNGAVVLALEEHSKEIKVKENDGTAQRIGSCQIADGKVVVDGNVVFEAGGDFAEFIRGAFKHLEAPNMKFYKMDNLCKLGYLAAEYLLKDKKYAPLDLGIVLANRSSSLDTDINHQRILNEHSEAGASPAVFVYTLPNVVLGEVCIRHKIQGENTFFINENKSDSSLESYARMVLERSQYKAVIYGWCELLGNDYQAELVIIEKK</sequence>
<dbReference type="InterPro" id="IPR014030">
    <property type="entry name" value="Ketoacyl_synth_N"/>
</dbReference>
<dbReference type="InterPro" id="IPR014031">
    <property type="entry name" value="Ketoacyl_synth_C"/>
</dbReference>
<evidence type="ECO:0000256" key="2">
    <source>
        <dbReference type="ARBA" id="ARBA00022679"/>
    </source>
</evidence>
<dbReference type="SUPFAM" id="SSF53901">
    <property type="entry name" value="Thiolase-like"/>
    <property type="match status" value="2"/>
</dbReference>
<dbReference type="Pfam" id="PF00109">
    <property type="entry name" value="ketoacyl-synt"/>
    <property type="match status" value="1"/>
</dbReference>
<evidence type="ECO:0000256" key="1">
    <source>
        <dbReference type="ARBA" id="ARBA00008467"/>
    </source>
</evidence>
<comment type="similarity">
    <text evidence="1 3">Belongs to the thiolase-like superfamily. Beta-ketoacyl-ACP synthases family.</text>
</comment>
<dbReference type="GO" id="GO:0005829">
    <property type="term" value="C:cytosol"/>
    <property type="evidence" value="ECO:0007669"/>
    <property type="project" value="TreeGrafter"/>
</dbReference>
<proteinExistence type="inferred from homology"/>
<dbReference type="InterPro" id="IPR016039">
    <property type="entry name" value="Thiolase-like"/>
</dbReference>
<evidence type="ECO:0000259" key="4">
    <source>
        <dbReference type="PROSITE" id="PS52004"/>
    </source>
</evidence>
<keyword evidence="2 3" id="KW-0808">Transferase</keyword>
<dbReference type="PANTHER" id="PTHR11712:SF336">
    <property type="entry name" value="3-OXOACYL-[ACYL-CARRIER-PROTEIN] SYNTHASE, MITOCHONDRIAL"/>
    <property type="match status" value="1"/>
</dbReference>